<organism evidence="5 6">
    <name type="scientific">Ostreobium quekettii</name>
    <dbReference type="NCBI Taxonomy" id="121088"/>
    <lineage>
        <taxon>Eukaryota</taxon>
        <taxon>Viridiplantae</taxon>
        <taxon>Chlorophyta</taxon>
        <taxon>core chlorophytes</taxon>
        <taxon>Ulvophyceae</taxon>
        <taxon>TCBD clade</taxon>
        <taxon>Bryopsidales</taxon>
        <taxon>Ostreobineae</taxon>
        <taxon>Ostreobiaceae</taxon>
        <taxon>Ostreobium</taxon>
    </lineage>
</organism>
<dbReference type="PRINTS" id="PR00320">
    <property type="entry name" value="GPROTEINBRPT"/>
</dbReference>
<dbReference type="Gene3D" id="2.130.10.10">
    <property type="entry name" value="YVTN repeat-like/Quinoprotein amine dehydrogenase"/>
    <property type="match status" value="1"/>
</dbReference>
<dbReference type="Pfam" id="PF00400">
    <property type="entry name" value="WD40"/>
    <property type="match status" value="4"/>
</dbReference>
<gene>
    <name evidence="5" type="ORF">OSTQU699_LOCUS3269</name>
</gene>
<dbReference type="PROSITE" id="PS50082">
    <property type="entry name" value="WD_REPEATS_2"/>
    <property type="match status" value="4"/>
</dbReference>
<dbReference type="AlphaFoldDB" id="A0A8S1ISQ4"/>
<evidence type="ECO:0000256" key="3">
    <source>
        <dbReference type="PROSITE-ProRule" id="PRU00221"/>
    </source>
</evidence>
<dbReference type="PANTHER" id="PTHR14221">
    <property type="entry name" value="WD REPEAT DOMAIN 44"/>
    <property type="match status" value="1"/>
</dbReference>
<evidence type="ECO:0000256" key="1">
    <source>
        <dbReference type="ARBA" id="ARBA00022574"/>
    </source>
</evidence>
<dbReference type="InterPro" id="IPR015943">
    <property type="entry name" value="WD40/YVTN_repeat-like_dom_sf"/>
</dbReference>
<dbReference type="PROSITE" id="PS00678">
    <property type="entry name" value="WD_REPEATS_1"/>
    <property type="match status" value="1"/>
</dbReference>
<dbReference type="OrthoDB" id="408728at2759"/>
<protein>
    <recommendedName>
        <fullName evidence="7">WD40 repeat-like protein</fullName>
    </recommendedName>
</protein>
<comment type="caution">
    <text evidence="5">The sequence shown here is derived from an EMBL/GenBank/DDBJ whole genome shotgun (WGS) entry which is preliminary data.</text>
</comment>
<accession>A0A8S1ISQ4</accession>
<name>A0A8S1ISQ4_9CHLO</name>
<feature type="compositionally biased region" description="Low complexity" evidence="4">
    <location>
        <begin position="88"/>
        <end position="99"/>
    </location>
</feature>
<feature type="compositionally biased region" description="Low complexity" evidence="4">
    <location>
        <begin position="33"/>
        <end position="46"/>
    </location>
</feature>
<dbReference type="EMBL" id="CAJHUC010000728">
    <property type="protein sequence ID" value="CAD7697908.1"/>
    <property type="molecule type" value="Genomic_DNA"/>
</dbReference>
<evidence type="ECO:0000313" key="5">
    <source>
        <dbReference type="EMBL" id="CAD7697908.1"/>
    </source>
</evidence>
<keyword evidence="2" id="KW-0677">Repeat</keyword>
<dbReference type="PROSITE" id="PS50294">
    <property type="entry name" value="WD_REPEATS_REGION"/>
    <property type="match status" value="3"/>
</dbReference>
<feature type="repeat" description="WD" evidence="3">
    <location>
        <begin position="235"/>
        <end position="276"/>
    </location>
</feature>
<dbReference type="InterPro" id="IPR036322">
    <property type="entry name" value="WD40_repeat_dom_sf"/>
</dbReference>
<dbReference type="SMART" id="SM00320">
    <property type="entry name" value="WD40"/>
    <property type="match status" value="7"/>
</dbReference>
<feature type="repeat" description="WD" evidence="3">
    <location>
        <begin position="336"/>
        <end position="378"/>
    </location>
</feature>
<feature type="repeat" description="WD" evidence="3">
    <location>
        <begin position="626"/>
        <end position="642"/>
    </location>
</feature>
<feature type="repeat" description="WD" evidence="3">
    <location>
        <begin position="295"/>
        <end position="336"/>
    </location>
</feature>
<evidence type="ECO:0000256" key="2">
    <source>
        <dbReference type="ARBA" id="ARBA00022737"/>
    </source>
</evidence>
<feature type="region of interest" description="Disordered" evidence="4">
    <location>
        <begin position="582"/>
        <end position="615"/>
    </location>
</feature>
<evidence type="ECO:0000313" key="6">
    <source>
        <dbReference type="Proteomes" id="UP000708148"/>
    </source>
</evidence>
<dbReference type="Proteomes" id="UP000708148">
    <property type="component" value="Unassembled WGS sequence"/>
</dbReference>
<proteinExistence type="predicted"/>
<evidence type="ECO:0008006" key="7">
    <source>
        <dbReference type="Google" id="ProtNLM"/>
    </source>
</evidence>
<dbReference type="InterPro" id="IPR001680">
    <property type="entry name" value="WD40_rpt"/>
</dbReference>
<dbReference type="SUPFAM" id="SSF50978">
    <property type="entry name" value="WD40 repeat-like"/>
    <property type="match status" value="1"/>
</dbReference>
<feature type="region of interest" description="Disordered" evidence="4">
    <location>
        <begin position="128"/>
        <end position="187"/>
    </location>
</feature>
<dbReference type="InterPro" id="IPR040324">
    <property type="entry name" value="WDR44/Dgr2"/>
</dbReference>
<dbReference type="InterPro" id="IPR019775">
    <property type="entry name" value="WD40_repeat_CS"/>
</dbReference>
<feature type="compositionally biased region" description="Low complexity" evidence="4">
    <location>
        <begin position="146"/>
        <end position="170"/>
    </location>
</feature>
<reference evidence="5" key="1">
    <citation type="submission" date="2020-12" db="EMBL/GenBank/DDBJ databases">
        <authorList>
            <person name="Iha C."/>
        </authorList>
    </citation>
    <scope>NUCLEOTIDE SEQUENCE</scope>
</reference>
<evidence type="ECO:0000256" key="4">
    <source>
        <dbReference type="SAM" id="MobiDB-lite"/>
    </source>
</evidence>
<sequence length="652" mass="70334">METLQSEANFVIKDLDTGRQYVLTPEADGGGAAAEVPAAGGVADPASGKVLSMDEFDRQLGIRSGRSAIAHQGDVSSSDGDSPRASDAQSSASTQTGQGFSKLRKLPKLKGIKTLLKTEATLSKKIQGLRGSLTGKRDGQGDSPKQDGQVDSPVSSSGGSPQSQSNSPGGAFAQREESDPSLMSPIPAADRALPASAQLESPLARCGTAGFGSTKVGHTRRPVKEVSDLRLVQELKGHKGVVWTARFSPDGTLLASGGKDAVVRIWEVISKRANKEKEKCCIDLPVFRQDPVRVWKGHHADILNIAWSSESQFVLSASLDKGVRLWHITKDQCLREFQHQNWVTSIKFHPKDANQFISGGGDGLLRMWNVMERRVVASASIAADGDMYTALTFSDDAKMIAAGTFKGKCRLYEVNGKRIEKRAQIDVRNRRGRHSKGKRITGMEYIPIRGQQSLLLVTSNDSRIRLFQGLTEVMKFKGHTNNVGLPISASHSPQGDYIICGSEEGRAYIWSNSTKPLEDANSSKEDMHMHSSVTREKVNAYEWFRAHDGYATVALLAPDTCRRPLADLENFVDQEGVAAAASTGRFKRTSRHTTNAAGHAPAQANHGSAGQEAVNGGGGESYRLWGQVIVTAGGDGEIRVWENFGFPVNLSG</sequence>
<feature type="region of interest" description="Disordered" evidence="4">
    <location>
        <begin position="25"/>
        <end position="47"/>
    </location>
</feature>
<feature type="region of interest" description="Disordered" evidence="4">
    <location>
        <begin position="63"/>
        <end position="102"/>
    </location>
</feature>
<dbReference type="InterPro" id="IPR020472">
    <property type="entry name" value="WD40_PAC1"/>
</dbReference>
<dbReference type="PANTHER" id="PTHR14221:SF0">
    <property type="entry name" value="WD REPEAT-CONTAINING PROTEIN 44"/>
    <property type="match status" value="1"/>
</dbReference>
<keyword evidence="1 3" id="KW-0853">WD repeat</keyword>
<keyword evidence="6" id="KW-1185">Reference proteome</keyword>